<dbReference type="Pfam" id="PF13432">
    <property type="entry name" value="TPR_16"/>
    <property type="match status" value="1"/>
</dbReference>
<organism evidence="4 5">
    <name type="scientific">Aquipluma nitroreducens</name>
    <dbReference type="NCBI Taxonomy" id="2010828"/>
    <lineage>
        <taxon>Bacteria</taxon>
        <taxon>Pseudomonadati</taxon>
        <taxon>Bacteroidota</taxon>
        <taxon>Bacteroidia</taxon>
        <taxon>Marinilabiliales</taxon>
        <taxon>Prolixibacteraceae</taxon>
        <taxon>Aquipluma</taxon>
    </lineage>
</organism>
<dbReference type="SMART" id="SM00028">
    <property type="entry name" value="TPR"/>
    <property type="match status" value="3"/>
</dbReference>
<dbReference type="RefSeq" id="WP_318347904.1">
    <property type="nucleotide sequence ID" value="NZ_AP018694.1"/>
</dbReference>
<dbReference type="SUPFAM" id="SSF48452">
    <property type="entry name" value="TPR-like"/>
    <property type="match status" value="1"/>
</dbReference>
<name>A0A5K7SDW3_9BACT</name>
<keyword evidence="1" id="KW-0677">Repeat</keyword>
<accession>A0A5K7SDW3</accession>
<sequence length="219" mass="24210">MKRILFVFVLFVVALAVNAQEVEKSFADFKNEGNAAIRSKDYPKALDAYEKAMAKWGDQPIADSAMIINMGYCALKAKNYEKSLKYFDQAISMNYKKSTAYMFKADVYTAMKDMEGNLKSLESAYEVDPNNATLKARLANYYAREASAVYSKGGKLITKANADVTAGKLKASDDAYKTAIQDAKAEFEKSMPLIEKALSYDANNGPAKQLKAACEQALK</sequence>
<feature type="signal peptide" evidence="3">
    <location>
        <begin position="1"/>
        <end position="19"/>
    </location>
</feature>
<keyword evidence="3" id="KW-0732">Signal</keyword>
<keyword evidence="2" id="KW-0802">TPR repeat</keyword>
<dbReference type="PROSITE" id="PS50005">
    <property type="entry name" value="TPR"/>
    <property type="match status" value="2"/>
</dbReference>
<dbReference type="KEGG" id="anf:AQPE_3867"/>
<feature type="chain" id="PRO_5024332228" evidence="3">
    <location>
        <begin position="20"/>
        <end position="219"/>
    </location>
</feature>
<dbReference type="InterPro" id="IPR011990">
    <property type="entry name" value="TPR-like_helical_dom_sf"/>
</dbReference>
<keyword evidence="5" id="KW-1185">Reference proteome</keyword>
<dbReference type="Proteomes" id="UP001193389">
    <property type="component" value="Chromosome"/>
</dbReference>
<dbReference type="EMBL" id="AP018694">
    <property type="protein sequence ID" value="BBE19679.1"/>
    <property type="molecule type" value="Genomic_DNA"/>
</dbReference>
<evidence type="ECO:0000313" key="4">
    <source>
        <dbReference type="EMBL" id="BBE19679.1"/>
    </source>
</evidence>
<evidence type="ECO:0000256" key="3">
    <source>
        <dbReference type="SAM" id="SignalP"/>
    </source>
</evidence>
<dbReference type="PANTHER" id="PTHR45188:SF2">
    <property type="entry name" value="DNAJ HOMOLOG SUBFAMILY C MEMBER 7"/>
    <property type="match status" value="1"/>
</dbReference>
<evidence type="ECO:0000256" key="2">
    <source>
        <dbReference type="PROSITE-ProRule" id="PRU00339"/>
    </source>
</evidence>
<dbReference type="AlphaFoldDB" id="A0A5K7SDW3"/>
<proteinExistence type="predicted"/>
<reference evidence="4" key="1">
    <citation type="journal article" date="2020" name="Int. J. Syst. Evol. Microbiol.">
        <title>Aquipluma nitroreducens gen. nov. sp. nov., a novel facultatively anaerobic bacterium isolated from a freshwater lake.</title>
        <authorList>
            <person name="Watanabe M."/>
            <person name="Kojima H."/>
            <person name="Fukui M."/>
        </authorList>
    </citation>
    <scope>NUCLEOTIDE SEQUENCE</scope>
    <source>
        <strain evidence="4">MeG22</strain>
    </source>
</reference>
<evidence type="ECO:0000256" key="1">
    <source>
        <dbReference type="ARBA" id="ARBA00022737"/>
    </source>
</evidence>
<feature type="repeat" description="TPR" evidence="2">
    <location>
        <begin position="98"/>
        <end position="131"/>
    </location>
</feature>
<dbReference type="InterPro" id="IPR019734">
    <property type="entry name" value="TPR_rpt"/>
</dbReference>
<dbReference type="PANTHER" id="PTHR45188">
    <property type="entry name" value="DNAJ PROTEIN P58IPK HOMOLOG"/>
    <property type="match status" value="1"/>
</dbReference>
<gene>
    <name evidence="4" type="ORF">AQPE_3867</name>
</gene>
<dbReference type="Gene3D" id="1.25.40.10">
    <property type="entry name" value="Tetratricopeptide repeat domain"/>
    <property type="match status" value="1"/>
</dbReference>
<feature type="repeat" description="TPR" evidence="2">
    <location>
        <begin position="64"/>
        <end position="97"/>
    </location>
</feature>
<evidence type="ECO:0000313" key="5">
    <source>
        <dbReference type="Proteomes" id="UP001193389"/>
    </source>
</evidence>
<protein>
    <submittedName>
        <fullName evidence="4">Uncharacterized protein</fullName>
    </submittedName>
</protein>